<dbReference type="RefSeq" id="WP_329511103.1">
    <property type="nucleotide sequence ID" value="NZ_BAAAYZ010000093.1"/>
</dbReference>
<name>A0ABU7FRH3_9ACTN</name>
<dbReference type="Proteomes" id="UP001333996">
    <property type="component" value="Unassembled WGS sequence"/>
</dbReference>
<gene>
    <name evidence="2" type="ORF">VXC91_33395</name>
</gene>
<dbReference type="EMBL" id="JAYWVC010000174">
    <property type="protein sequence ID" value="MED7826710.1"/>
    <property type="molecule type" value="Genomic_DNA"/>
</dbReference>
<sequence length="131" mass="14950">MLTEEDARRLVLAEIDDLRGCVEYDLQILRVEALPFGWIFYWGAAWDGQSRQRPRLGGNGPFLVDRENERLIRTATSVPVARQIADYERRLRREAHARNLAAKQAVQQRGTATPATDPAHWRPSGASERPE</sequence>
<accession>A0ABU7FRH3</accession>
<feature type="compositionally biased region" description="Polar residues" evidence="1">
    <location>
        <begin position="105"/>
        <end position="114"/>
    </location>
</feature>
<evidence type="ECO:0000313" key="3">
    <source>
        <dbReference type="Proteomes" id="UP001333996"/>
    </source>
</evidence>
<organism evidence="2 3">
    <name type="scientific">Streptomyces chiangmaiensis</name>
    <dbReference type="NCBI Taxonomy" id="766497"/>
    <lineage>
        <taxon>Bacteria</taxon>
        <taxon>Bacillati</taxon>
        <taxon>Actinomycetota</taxon>
        <taxon>Actinomycetes</taxon>
        <taxon>Kitasatosporales</taxon>
        <taxon>Streptomycetaceae</taxon>
        <taxon>Streptomyces</taxon>
    </lineage>
</organism>
<comment type="caution">
    <text evidence="2">The sequence shown here is derived from an EMBL/GenBank/DDBJ whole genome shotgun (WGS) entry which is preliminary data.</text>
</comment>
<evidence type="ECO:0008006" key="4">
    <source>
        <dbReference type="Google" id="ProtNLM"/>
    </source>
</evidence>
<reference evidence="2" key="1">
    <citation type="submission" date="2024-01" db="EMBL/GenBank/DDBJ databases">
        <title>First draft genome sequence data of TA4-1, the type strain of Gram-positive actinobacterium Streptomyces chiangmaiensis.</title>
        <authorList>
            <person name="Yasawong M."/>
            <person name="Nantapong N."/>
        </authorList>
    </citation>
    <scope>NUCLEOTIDE SEQUENCE</scope>
    <source>
        <strain evidence="2">TA4-1</strain>
    </source>
</reference>
<protein>
    <recommendedName>
        <fullName evidence="4">Immunity protein 35 domain-containing protein</fullName>
    </recommendedName>
</protein>
<feature type="region of interest" description="Disordered" evidence="1">
    <location>
        <begin position="100"/>
        <end position="131"/>
    </location>
</feature>
<evidence type="ECO:0000313" key="2">
    <source>
        <dbReference type="EMBL" id="MED7826710.1"/>
    </source>
</evidence>
<keyword evidence="3" id="KW-1185">Reference proteome</keyword>
<proteinExistence type="predicted"/>
<evidence type="ECO:0000256" key="1">
    <source>
        <dbReference type="SAM" id="MobiDB-lite"/>
    </source>
</evidence>